<dbReference type="STRING" id="415015.SAMN05660462_01725"/>
<protein>
    <submittedName>
        <fullName evidence="2">EDD domain protein, DegV family</fullName>
    </submittedName>
</protein>
<dbReference type="NCBIfam" id="TIGR00762">
    <property type="entry name" value="DegV"/>
    <property type="match status" value="1"/>
</dbReference>
<dbReference type="SUPFAM" id="SSF82549">
    <property type="entry name" value="DAK1/DegV-like"/>
    <property type="match status" value="1"/>
</dbReference>
<evidence type="ECO:0000313" key="2">
    <source>
        <dbReference type="EMBL" id="SDZ06583.1"/>
    </source>
</evidence>
<keyword evidence="3" id="KW-1185">Reference proteome</keyword>
<dbReference type="PANTHER" id="PTHR33434:SF2">
    <property type="entry name" value="FATTY ACID-BINDING PROTEIN TM_1468"/>
    <property type="match status" value="1"/>
</dbReference>
<name>A0A1H3Q030_9FIRM</name>
<reference evidence="2 3" key="1">
    <citation type="submission" date="2016-10" db="EMBL/GenBank/DDBJ databases">
        <authorList>
            <person name="de Groot N.N."/>
        </authorList>
    </citation>
    <scope>NUCLEOTIDE SEQUENCE [LARGE SCALE GENOMIC DNA]</scope>
    <source>
        <strain evidence="2 3">DSM 21650</strain>
    </source>
</reference>
<proteinExistence type="predicted"/>
<accession>A0A1H3Q030</accession>
<dbReference type="RefSeq" id="WP_091729920.1">
    <property type="nucleotide sequence ID" value="NZ_FNQE01000017.1"/>
</dbReference>
<gene>
    <name evidence="2" type="ORF">SAMN05660462_01725</name>
</gene>
<organism evidence="2 3">
    <name type="scientific">Proteiniborus ethanoligenes</name>
    <dbReference type="NCBI Taxonomy" id="415015"/>
    <lineage>
        <taxon>Bacteria</taxon>
        <taxon>Bacillati</taxon>
        <taxon>Bacillota</taxon>
        <taxon>Clostridia</taxon>
        <taxon>Eubacteriales</taxon>
        <taxon>Proteiniborus</taxon>
    </lineage>
</organism>
<dbReference type="Gene3D" id="3.40.50.10170">
    <property type="match status" value="1"/>
</dbReference>
<dbReference type="Gene3D" id="3.30.1180.10">
    <property type="match status" value="1"/>
</dbReference>
<sequence>MSRIKIITDSTAYVTKEYANKNRVEIVPLSVNFCGEINKEGFPGEFNEFYEKLVNTKEFPTTSQPSTGDFIEAYKKAFETGDEIIVLTISSELSGTYNSARLGADMLETDKITVIDSKTSAGNLKLLVEKAVLLVEQGFRRAEIEKEILIQIKNMSINLTVDTLEYLKRGGRLSNATAFIGTLLNIKPVIGLINGKLEPIGKERGKKRAMEAIISMVPENVKIISIAHVQNIKEAEAYKAQLEKKFTNAIITIDELGPVIGSHIGPKAIGLCASW</sequence>
<dbReference type="GO" id="GO:0008289">
    <property type="term" value="F:lipid binding"/>
    <property type="evidence" value="ECO:0007669"/>
    <property type="project" value="UniProtKB-KW"/>
</dbReference>
<dbReference type="Pfam" id="PF02645">
    <property type="entry name" value="DegV"/>
    <property type="match status" value="1"/>
</dbReference>
<dbReference type="InterPro" id="IPR050270">
    <property type="entry name" value="DegV_domain_contain"/>
</dbReference>
<dbReference type="PANTHER" id="PTHR33434">
    <property type="entry name" value="DEGV DOMAIN-CONTAINING PROTEIN DR_1986-RELATED"/>
    <property type="match status" value="1"/>
</dbReference>
<dbReference type="OrthoDB" id="9780216at2"/>
<keyword evidence="1" id="KW-0446">Lipid-binding</keyword>
<evidence type="ECO:0000256" key="1">
    <source>
        <dbReference type="ARBA" id="ARBA00023121"/>
    </source>
</evidence>
<dbReference type="EMBL" id="FNQE01000017">
    <property type="protein sequence ID" value="SDZ06583.1"/>
    <property type="molecule type" value="Genomic_DNA"/>
</dbReference>
<dbReference type="InterPro" id="IPR043168">
    <property type="entry name" value="DegV_C"/>
</dbReference>
<dbReference type="Proteomes" id="UP000198625">
    <property type="component" value="Unassembled WGS sequence"/>
</dbReference>
<evidence type="ECO:0000313" key="3">
    <source>
        <dbReference type="Proteomes" id="UP000198625"/>
    </source>
</evidence>
<dbReference type="AlphaFoldDB" id="A0A1H3Q030"/>
<dbReference type="PROSITE" id="PS51482">
    <property type="entry name" value="DEGV"/>
    <property type="match status" value="1"/>
</dbReference>
<dbReference type="InterPro" id="IPR003797">
    <property type="entry name" value="DegV"/>
</dbReference>